<feature type="coiled-coil region" evidence="1">
    <location>
        <begin position="19"/>
        <end position="53"/>
    </location>
</feature>
<accession>A0A9W8GB57</accession>
<dbReference type="Proteomes" id="UP001151516">
    <property type="component" value="Unassembled WGS sequence"/>
</dbReference>
<name>A0A9W8GB57_9FUNG</name>
<comment type="caution">
    <text evidence="2">The sequence shown here is derived from an EMBL/GenBank/DDBJ whole genome shotgun (WGS) entry which is preliminary data.</text>
</comment>
<proteinExistence type="predicted"/>
<keyword evidence="3" id="KW-1185">Reference proteome</keyword>
<protein>
    <submittedName>
        <fullName evidence="2">Uncharacterized protein</fullName>
    </submittedName>
</protein>
<dbReference type="OrthoDB" id="5600271at2759"/>
<evidence type="ECO:0000313" key="2">
    <source>
        <dbReference type="EMBL" id="KAJ2684564.1"/>
    </source>
</evidence>
<evidence type="ECO:0000256" key="1">
    <source>
        <dbReference type="SAM" id="Coils"/>
    </source>
</evidence>
<evidence type="ECO:0000313" key="3">
    <source>
        <dbReference type="Proteomes" id="UP001151516"/>
    </source>
</evidence>
<sequence>MSQPTPAAATTAADIEMDGKTMMAEIRQKLAKYDQLEQEISKLAQEQATLESYVTNLMSSNVFT</sequence>
<dbReference type="AlphaFoldDB" id="A0A9W8GB57"/>
<gene>
    <name evidence="2" type="ORF">IWW39_004823</name>
</gene>
<organism evidence="2 3">
    <name type="scientific">Coemansia spiralis</name>
    <dbReference type="NCBI Taxonomy" id="417178"/>
    <lineage>
        <taxon>Eukaryota</taxon>
        <taxon>Fungi</taxon>
        <taxon>Fungi incertae sedis</taxon>
        <taxon>Zoopagomycota</taxon>
        <taxon>Kickxellomycotina</taxon>
        <taxon>Kickxellomycetes</taxon>
        <taxon>Kickxellales</taxon>
        <taxon>Kickxellaceae</taxon>
        <taxon>Coemansia</taxon>
    </lineage>
</organism>
<dbReference type="EMBL" id="JANBTX010000202">
    <property type="protein sequence ID" value="KAJ2684564.1"/>
    <property type="molecule type" value="Genomic_DNA"/>
</dbReference>
<keyword evidence="1" id="KW-0175">Coiled coil</keyword>
<reference evidence="2" key="1">
    <citation type="submission" date="2022-07" db="EMBL/GenBank/DDBJ databases">
        <title>Phylogenomic reconstructions and comparative analyses of Kickxellomycotina fungi.</title>
        <authorList>
            <person name="Reynolds N.K."/>
            <person name="Stajich J.E."/>
            <person name="Barry K."/>
            <person name="Grigoriev I.V."/>
            <person name="Crous P."/>
            <person name="Smith M.E."/>
        </authorList>
    </citation>
    <scope>NUCLEOTIDE SEQUENCE</scope>
    <source>
        <strain evidence="2">CBS 109367</strain>
    </source>
</reference>